<dbReference type="AlphaFoldDB" id="A0AA88US31"/>
<keyword evidence="2" id="KW-1185">Reference proteome</keyword>
<comment type="caution">
    <text evidence="1">The sequence shown here is derived from an EMBL/GenBank/DDBJ whole genome shotgun (WGS) entry which is preliminary data.</text>
</comment>
<dbReference type="Proteomes" id="UP001187471">
    <property type="component" value="Unassembled WGS sequence"/>
</dbReference>
<gene>
    <name evidence="1" type="ORF">RJ640_029031</name>
</gene>
<accession>A0AA88US31</accession>
<proteinExistence type="predicted"/>
<evidence type="ECO:0000313" key="2">
    <source>
        <dbReference type="Proteomes" id="UP001187471"/>
    </source>
</evidence>
<evidence type="ECO:0000313" key="1">
    <source>
        <dbReference type="EMBL" id="KAK2995399.1"/>
    </source>
</evidence>
<sequence length="358" mass="40559">MKSGREFSGWGHAQALVDKFHPFRILVGLTEIGLEKAYFSRKNAEAFGLKRLFNICMRLKHELRFLDEIRVDLRAAVSHATVVVTGESLLGKKGFLDAQRELLENPVLLVVRIWLKEAPEPRLESIYLRWNSWHMLLAALPPLECHHPTVTRGLMDSRVIQRYEVTRAKRKVSALVQMVSGPFCVRDWPDSFSIQEALDFFFHLCCDLRPCWPLRKLMILQRALDPLWLESIKAFVVGESEVGSKEMALPLLQRLTSVERMIHSDRHESPTPLHCQNPCEISRMPPEFFDEMNKIFEAGEKEFLSMAKGGQKEGPSESLSELSESQFATSKAIAVSIGASTLAVILTLTAATLRMSAS</sequence>
<dbReference type="EMBL" id="JAVXUO010000105">
    <property type="protein sequence ID" value="KAK2995399.1"/>
    <property type="molecule type" value="Genomic_DNA"/>
</dbReference>
<reference evidence="1" key="1">
    <citation type="submission" date="2022-12" db="EMBL/GenBank/DDBJ databases">
        <title>Draft genome assemblies for two species of Escallonia (Escalloniales).</title>
        <authorList>
            <person name="Chanderbali A."/>
            <person name="Dervinis C."/>
            <person name="Anghel I."/>
            <person name="Soltis D."/>
            <person name="Soltis P."/>
            <person name="Zapata F."/>
        </authorList>
    </citation>
    <scope>NUCLEOTIDE SEQUENCE</scope>
    <source>
        <strain evidence="1">UCBG92.1500</strain>
        <tissue evidence="1">Leaf</tissue>
    </source>
</reference>
<organism evidence="1 2">
    <name type="scientific">Escallonia rubra</name>
    <dbReference type="NCBI Taxonomy" id="112253"/>
    <lineage>
        <taxon>Eukaryota</taxon>
        <taxon>Viridiplantae</taxon>
        <taxon>Streptophyta</taxon>
        <taxon>Embryophyta</taxon>
        <taxon>Tracheophyta</taxon>
        <taxon>Spermatophyta</taxon>
        <taxon>Magnoliopsida</taxon>
        <taxon>eudicotyledons</taxon>
        <taxon>Gunneridae</taxon>
        <taxon>Pentapetalae</taxon>
        <taxon>asterids</taxon>
        <taxon>campanulids</taxon>
        <taxon>Escalloniales</taxon>
        <taxon>Escalloniaceae</taxon>
        <taxon>Escallonia</taxon>
    </lineage>
</organism>
<protein>
    <submittedName>
        <fullName evidence="1">Uncharacterized protein</fullName>
    </submittedName>
</protein>
<name>A0AA88US31_9ASTE</name>